<feature type="transmembrane region" description="Helical" evidence="1">
    <location>
        <begin position="20"/>
        <end position="42"/>
    </location>
</feature>
<feature type="transmembrane region" description="Helical" evidence="1">
    <location>
        <begin position="189"/>
        <end position="207"/>
    </location>
</feature>
<evidence type="ECO:0000256" key="1">
    <source>
        <dbReference type="SAM" id="Phobius"/>
    </source>
</evidence>
<dbReference type="Proteomes" id="UP000490980">
    <property type="component" value="Unassembled WGS sequence"/>
</dbReference>
<dbReference type="PANTHER" id="PTHR40115:SF1">
    <property type="entry name" value="INNER MEMBRANE PROTEIN WITH PEPSY TM HELIX"/>
    <property type="match status" value="1"/>
</dbReference>
<dbReference type="AlphaFoldDB" id="A0A7X5UA18"/>
<name>A0A7X5UA18_9GAMM</name>
<dbReference type="RefSeq" id="WP_166947802.1">
    <property type="nucleotide sequence ID" value="NZ_JAARLZ010000004.1"/>
</dbReference>
<sequence length="208" mass="23183">MRDTVDRQRRAFWIKHLHRWHWISSAVSLVVLLLFSVTGFTLNHAARIEAAPRVEQKDALLPEGLRGQLVAPQDTKSAPLAPAIANFVAERTGADIANKPGDWSNDEVYVSLPRPGGDGWVSVDRETGDVHYEVTDRGWLAYLNDLHKGRNTGPVWSWFIDVFALACVVFALTGLLLLKMHAGQRGMTWPMVALGFVLPLLVALLFIH</sequence>
<dbReference type="PANTHER" id="PTHR40115">
    <property type="entry name" value="INNER MEMBRANE PROTEIN WITH PEPSY TM HELIX"/>
    <property type="match status" value="1"/>
</dbReference>
<proteinExistence type="predicted"/>
<evidence type="ECO:0000313" key="3">
    <source>
        <dbReference type="Proteomes" id="UP000490980"/>
    </source>
</evidence>
<evidence type="ECO:0000313" key="2">
    <source>
        <dbReference type="EMBL" id="NII06661.1"/>
    </source>
</evidence>
<accession>A0A7X5UA18</accession>
<organism evidence="2 3">
    <name type="scientific">Luteibacter anthropi</name>
    <dbReference type="NCBI Taxonomy" id="564369"/>
    <lineage>
        <taxon>Bacteria</taxon>
        <taxon>Pseudomonadati</taxon>
        <taxon>Pseudomonadota</taxon>
        <taxon>Gammaproteobacteria</taxon>
        <taxon>Lysobacterales</taxon>
        <taxon>Rhodanobacteraceae</taxon>
        <taxon>Luteibacter</taxon>
    </lineage>
</organism>
<keyword evidence="1" id="KW-0812">Transmembrane</keyword>
<keyword evidence="1" id="KW-1133">Transmembrane helix</keyword>
<dbReference type="Pfam" id="PF16357">
    <property type="entry name" value="PepSY_TM_like_2"/>
    <property type="match status" value="1"/>
</dbReference>
<dbReference type="InterPro" id="IPR032307">
    <property type="entry name" value="PepSY_TM-like_2"/>
</dbReference>
<reference evidence="2 3" key="1">
    <citation type="submission" date="2020-03" db="EMBL/GenBank/DDBJ databases">
        <authorList>
            <person name="Lai Q."/>
        </authorList>
    </citation>
    <scope>NUCLEOTIDE SEQUENCE [LARGE SCALE GENOMIC DNA]</scope>
    <source>
        <strain evidence="2 3">CCUG 25036</strain>
    </source>
</reference>
<protein>
    <recommendedName>
        <fullName evidence="4">PepSY-associated TM helix domain-containing protein</fullName>
    </recommendedName>
</protein>
<feature type="transmembrane region" description="Helical" evidence="1">
    <location>
        <begin position="155"/>
        <end position="177"/>
    </location>
</feature>
<evidence type="ECO:0008006" key="4">
    <source>
        <dbReference type="Google" id="ProtNLM"/>
    </source>
</evidence>
<keyword evidence="1" id="KW-0472">Membrane</keyword>
<dbReference type="EMBL" id="JAARLZ010000004">
    <property type="protein sequence ID" value="NII06661.1"/>
    <property type="molecule type" value="Genomic_DNA"/>
</dbReference>
<keyword evidence="3" id="KW-1185">Reference proteome</keyword>
<comment type="caution">
    <text evidence="2">The sequence shown here is derived from an EMBL/GenBank/DDBJ whole genome shotgun (WGS) entry which is preliminary data.</text>
</comment>
<gene>
    <name evidence="2" type="ORF">HBF25_09720</name>
</gene>